<feature type="domain" description="DUF5666" evidence="3">
    <location>
        <begin position="392"/>
        <end position="450"/>
    </location>
</feature>
<feature type="chain" id="PRO_5047297223" description="DUF5666 domain-containing protein" evidence="2">
    <location>
        <begin position="26"/>
        <end position="453"/>
    </location>
</feature>
<dbReference type="PROSITE" id="PS51257">
    <property type="entry name" value="PROKAR_LIPOPROTEIN"/>
    <property type="match status" value="1"/>
</dbReference>
<evidence type="ECO:0000313" key="4">
    <source>
        <dbReference type="EMBL" id="MDR6535852.1"/>
    </source>
</evidence>
<evidence type="ECO:0000256" key="1">
    <source>
        <dbReference type="SAM" id="MobiDB-lite"/>
    </source>
</evidence>
<proteinExistence type="predicted"/>
<keyword evidence="2" id="KW-0732">Signal</keyword>
<organism evidence="4 5">
    <name type="scientific">Variovorax soli</name>
    <dbReference type="NCBI Taxonomy" id="376815"/>
    <lineage>
        <taxon>Bacteria</taxon>
        <taxon>Pseudomonadati</taxon>
        <taxon>Pseudomonadota</taxon>
        <taxon>Betaproteobacteria</taxon>
        <taxon>Burkholderiales</taxon>
        <taxon>Comamonadaceae</taxon>
        <taxon>Variovorax</taxon>
    </lineage>
</organism>
<gene>
    <name evidence="4" type="ORF">J2739_001622</name>
</gene>
<dbReference type="Proteomes" id="UP001184230">
    <property type="component" value="Unassembled WGS sequence"/>
</dbReference>
<name>A0ABU1NC34_9BURK</name>
<feature type="compositionally biased region" description="Low complexity" evidence="1">
    <location>
        <begin position="80"/>
        <end position="89"/>
    </location>
</feature>
<reference evidence="4 5" key="1">
    <citation type="submission" date="2023-07" db="EMBL/GenBank/DDBJ databases">
        <title>Sorghum-associated microbial communities from plants grown in Nebraska, USA.</title>
        <authorList>
            <person name="Schachtman D."/>
        </authorList>
    </citation>
    <scope>NUCLEOTIDE SEQUENCE [LARGE SCALE GENOMIC DNA]</scope>
    <source>
        <strain evidence="4 5">DS1781</strain>
    </source>
</reference>
<dbReference type="InterPro" id="IPR043724">
    <property type="entry name" value="DUF5666"/>
</dbReference>
<comment type="caution">
    <text evidence="4">The sequence shown here is derived from an EMBL/GenBank/DDBJ whole genome shotgun (WGS) entry which is preliminary data.</text>
</comment>
<keyword evidence="5" id="KW-1185">Reference proteome</keyword>
<feature type="region of interest" description="Disordered" evidence="1">
    <location>
        <begin position="45"/>
        <end position="100"/>
    </location>
</feature>
<protein>
    <recommendedName>
        <fullName evidence="3">DUF5666 domain-containing protein</fullName>
    </recommendedName>
</protein>
<dbReference type="EMBL" id="JAVDRF010000003">
    <property type="protein sequence ID" value="MDR6535852.1"/>
    <property type="molecule type" value="Genomic_DNA"/>
</dbReference>
<evidence type="ECO:0000256" key="2">
    <source>
        <dbReference type="SAM" id="SignalP"/>
    </source>
</evidence>
<feature type="domain" description="DUF5666" evidence="3">
    <location>
        <begin position="319"/>
        <end position="374"/>
    </location>
</feature>
<evidence type="ECO:0000313" key="5">
    <source>
        <dbReference type="Proteomes" id="UP001184230"/>
    </source>
</evidence>
<feature type="signal peptide" evidence="2">
    <location>
        <begin position="1"/>
        <end position="25"/>
    </location>
</feature>
<sequence>MKYAFLRAGLLALSTALLLSCGGGGGGGAAFGNVGTAGSGTALISGEGSPSAGGADGQGGAATGSDASASGAGGTGTSAGGTSTASTAGDGSGVGSGGTGVSTADASGVGAVDGAGSIIVNGLRYDTDTAILNIEDAAALQLGMSAKVTGPFNADFTSGVARRVDSAADLRGTVSSIDLTQGSFVILGTTVTTDSATVWADTSGLAALVPGSTLQVWGLPGAPGVLRATRVAQRGPSAAILTGTVQNLDVLRHTFTLGGLTVDYGAAVIAGSPDGSALANGILVRVRANAVLPGRLPATLVQWWYPVPRANATPVQIAGIVTDYAGLGSLRVLGVPVNASSATITGGLASAVGNGVKVEVGGVMSNGVLQATKLKIRNVPGTGGPSSFNLIGAIGNFSSAASFWVKGQPVDASGAGVVFVNGTAANLGNGVNVNVLGSQVVNGVLIATRVTFE</sequence>
<feature type="domain" description="DUF5666" evidence="3">
    <location>
        <begin position="171"/>
        <end position="231"/>
    </location>
</feature>
<dbReference type="RefSeq" id="WP_309900322.1">
    <property type="nucleotide sequence ID" value="NZ_JAVDRF010000003.1"/>
</dbReference>
<evidence type="ECO:0000259" key="3">
    <source>
        <dbReference type="Pfam" id="PF18914"/>
    </source>
</evidence>
<dbReference type="Pfam" id="PF18914">
    <property type="entry name" value="DUF5666"/>
    <property type="match status" value="3"/>
</dbReference>
<feature type="compositionally biased region" description="Gly residues" evidence="1">
    <location>
        <begin position="90"/>
        <end position="100"/>
    </location>
</feature>
<accession>A0ABU1NC34</accession>